<feature type="signal peptide" evidence="2">
    <location>
        <begin position="1"/>
        <end position="24"/>
    </location>
</feature>
<feature type="chain" id="PRO_5044839122" description="DUF2570 domain-containing protein" evidence="2">
    <location>
        <begin position="25"/>
        <end position="143"/>
    </location>
</feature>
<dbReference type="AlphaFoldDB" id="A0ABD5LT32"/>
<keyword evidence="2" id="KW-0732">Signal</keyword>
<reference evidence="3" key="1">
    <citation type="submission" date="2021-05" db="EMBL/GenBank/DDBJ databases">
        <title>First report of NDM-5 and VEB-6 producing Proteus mirabilis isolated from blood of a sepsis patient in Kolkata, India.</title>
        <authorList>
            <person name="Halder G."/>
            <person name="Chaudhuri B."/>
            <person name="Dutta S."/>
        </authorList>
    </citation>
    <scope>NUCLEOTIDE SEQUENCE [LARGE SCALE GENOMIC DNA]</scope>
    <source>
        <strain evidence="3">7049</strain>
    </source>
</reference>
<accession>A0ABD5LT32</accession>
<evidence type="ECO:0008006" key="4">
    <source>
        <dbReference type="Google" id="ProtNLM"/>
    </source>
</evidence>
<organism evidence="3">
    <name type="scientific">Proteus mirabilis</name>
    <dbReference type="NCBI Taxonomy" id="584"/>
    <lineage>
        <taxon>Bacteria</taxon>
        <taxon>Pseudomonadati</taxon>
        <taxon>Pseudomonadota</taxon>
        <taxon>Gammaproteobacteria</taxon>
        <taxon>Enterobacterales</taxon>
        <taxon>Morganellaceae</taxon>
        <taxon>Proteus</taxon>
    </lineage>
</organism>
<protein>
    <recommendedName>
        <fullName evidence="4">DUF2570 domain-containing protein</fullName>
    </recommendedName>
</protein>
<comment type="caution">
    <text evidence="3">The sequence shown here is derived from an EMBL/GenBank/DDBJ whole genome shotgun (WGS) entry which is preliminary data.</text>
</comment>
<evidence type="ECO:0000256" key="1">
    <source>
        <dbReference type="SAM" id="Coils"/>
    </source>
</evidence>
<feature type="coiled-coil region" evidence="1">
    <location>
        <begin position="27"/>
        <end position="54"/>
    </location>
</feature>
<proteinExistence type="predicted"/>
<name>A0ABD5LT32_PROMI</name>
<evidence type="ECO:0000313" key="3">
    <source>
        <dbReference type="EMBL" id="MEY2344513.1"/>
    </source>
</evidence>
<evidence type="ECO:0000256" key="2">
    <source>
        <dbReference type="SAM" id="SignalP"/>
    </source>
</evidence>
<sequence>MSKKLLIACSVMMTLLFIMTRWQAGKIDELNESLAKLEKDNSSLTNQLSRQQAITENANRTFRIINNVSSLNSEERNRSAVDSEKVKTVIKTVLVNNDCANTAIPSDALIRMHDYSERIRASGAHSDTHISPLIVYCPIYRNK</sequence>
<dbReference type="EMBL" id="JADQCH020000001">
    <property type="protein sequence ID" value="MEY2344513.1"/>
    <property type="molecule type" value="Genomic_DNA"/>
</dbReference>
<gene>
    <name evidence="3" type="ORF">I3679_012140</name>
</gene>
<keyword evidence="1" id="KW-0175">Coiled coil</keyword>